<dbReference type="InterPro" id="IPR036291">
    <property type="entry name" value="NAD(P)-bd_dom_sf"/>
</dbReference>
<feature type="domain" description="FAD dependent oxidoreductase" evidence="1">
    <location>
        <begin position="248"/>
        <end position="592"/>
    </location>
</feature>
<keyword evidence="3" id="KW-1185">Reference proteome</keyword>
<dbReference type="Pfam" id="PF00106">
    <property type="entry name" value="adh_short"/>
    <property type="match status" value="1"/>
</dbReference>
<dbReference type="InterPro" id="IPR002347">
    <property type="entry name" value="SDR_fam"/>
</dbReference>
<organism evidence="2 3">
    <name type="scientific">Talaromyces islandicus</name>
    <name type="common">Penicillium islandicum</name>
    <dbReference type="NCBI Taxonomy" id="28573"/>
    <lineage>
        <taxon>Eukaryota</taxon>
        <taxon>Fungi</taxon>
        <taxon>Dikarya</taxon>
        <taxon>Ascomycota</taxon>
        <taxon>Pezizomycotina</taxon>
        <taxon>Eurotiomycetes</taxon>
        <taxon>Eurotiomycetidae</taxon>
        <taxon>Eurotiales</taxon>
        <taxon>Trichocomaceae</taxon>
        <taxon>Talaromyces</taxon>
        <taxon>Talaromyces sect. Islandici</taxon>
    </lineage>
</organism>
<proteinExistence type="predicted"/>
<dbReference type="SUPFAM" id="SSF51735">
    <property type="entry name" value="NAD(P)-binding Rossmann-fold domains"/>
    <property type="match status" value="1"/>
</dbReference>
<accession>A0A0U1LLE9</accession>
<evidence type="ECO:0000259" key="1">
    <source>
        <dbReference type="Pfam" id="PF01266"/>
    </source>
</evidence>
<gene>
    <name evidence="2" type="ORF">PISL3812_01184</name>
</gene>
<protein>
    <recommendedName>
        <fullName evidence="1">FAD dependent oxidoreductase domain-containing protein</fullName>
    </recommendedName>
</protein>
<evidence type="ECO:0000313" key="3">
    <source>
        <dbReference type="Proteomes" id="UP000054383"/>
    </source>
</evidence>
<dbReference type="SUPFAM" id="SSF54373">
    <property type="entry name" value="FAD-linked reductases, C-terminal domain"/>
    <property type="match status" value="1"/>
</dbReference>
<dbReference type="Gene3D" id="3.40.50.720">
    <property type="entry name" value="NAD(P)-binding Rossmann-like Domain"/>
    <property type="match status" value="2"/>
</dbReference>
<dbReference type="PANTHER" id="PTHR43431:SF7">
    <property type="entry name" value="OXIDOREDUCTASE, SHORT CHAIN DEHYDROGENASE_REDUCTASE FAMILY (AFU_ORTHOLOGUE AFUA_5G14000)"/>
    <property type="match status" value="1"/>
</dbReference>
<dbReference type="Pfam" id="PF01266">
    <property type="entry name" value="DAO"/>
    <property type="match status" value="1"/>
</dbReference>
<dbReference type="GO" id="GO:0003884">
    <property type="term" value="F:D-amino-acid oxidase activity"/>
    <property type="evidence" value="ECO:0007669"/>
    <property type="project" value="InterPro"/>
</dbReference>
<dbReference type="InterPro" id="IPR006076">
    <property type="entry name" value="FAD-dep_OxRdtase"/>
</dbReference>
<dbReference type="Gene3D" id="3.30.9.10">
    <property type="entry name" value="D-Amino Acid Oxidase, subunit A, domain 2"/>
    <property type="match status" value="1"/>
</dbReference>
<dbReference type="STRING" id="28573.A0A0U1LLE9"/>
<dbReference type="EMBL" id="CVMT01000001">
    <property type="protein sequence ID" value="CRG83828.1"/>
    <property type="molecule type" value="Genomic_DNA"/>
</dbReference>
<dbReference type="AlphaFoldDB" id="A0A0U1LLE9"/>
<dbReference type="SUPFAM" id="SSF51971">
    <property type="entry name" value="Nucleotide-binding domain"/>
    <property type="match status" value="1"/>
</dbReference>
<reference evidence="2 3" key="1">
    <citation type="submission" date="2015-04" db="EMBL/GenBank/DDBJ databases">
        <authorList>
            <person name="Syromyatnikov M.Y."/>
            <person name="Popov V.N."/>
        </authorList>
    </citation>
    <scope>NUCLEOTIDE SEQUENCE [LARGE SCALE GENOMIC DNA]</scope>
    <source>
        <strain evidence="2">WF-38-12</strain>
    </source>
</reference>
<evidence type="ECO:0000313" key="2">
    <source>
        <dbReference type="EMBL" id="CRG83828.1"/>
    </source>
</evidence>
<dbReference type="PANTHER" id="PTHR43431">
    <property type="entry name" value="OXIDOREDUCTASE, SHORT CHAIN DEHYDROGENASE/REDUCTASE FAMILY (AFU_ORTHOLOGUE AFUA_5G14000)"/>
    <property type="match status" value="1"/>
</dbReference>
<dbReference type="OrthoDB" id="2015447at2759"/>
<dbReference type="InterPro" id="IPR006181">
    <property type="entry name" value="D-amino_acid_oxidase_CS"/>
</dbReference>
<name>A0A0U1LLE9_TALIS</name>
<dbReference type="PROSITE" id="PS00677">
    <property type="entry name" value="DAO"/>
    <property type="match status" value="1"/>
</dbReference>
<sequence>MSTSKGFAIVAGVGPGTGASIARKFAKAYPVVVLARNPANYEGVVSEINSSGGKAVGISTDVADAASVSNAFNKITSELFPNTPLAAAIFNPGGGFVRKPFLELNEAEYTAGFDIQAKGAFLFSQASLPLLLKGVEEKSEHPPSLIFTGATASVRGSANFAGFASAKFALRALSQSLAREFGPKGVHVAHIIVDGIIDIPRLKHYTFEHEDAKLNPDSIADSYWFLHTQPRTTFAFELDLRPYVEKCAGVIGLSTALRLQSSLLPPQRILIIARNLPHSESVDYASPWAGGHYRPIPGSSTQLKKESQWARHTYETFQRIASEDVSSGVQFMPGIEHFESPQPEYVDAALDVNNSAYAHLGPSFRNIPQNELAADGALKLGIEYWTYCVNTPLYLGWLLRKFVLGGGQVQQYALSSLDEAFVVGSSDGESFVKTVVNCSGTGFSDEKSFIIRGQTCLVRNQIPYTLTRQNADGTWSFAIPRPLSGGTIIGGTKQPHDWNPHARPEIRETLLRNAAKWFPFADGDKPEFSVIRDVVGRRPAREGGARIEAERVDVVAPDTLDGRTREKKTIVHAYGLGGRGVELSWGVAEEVRALMLQERLIVERASL</sequence>
<dbReference type="Proteomes" id="UP000054383">
    <property type="component" value="Unassembled WGS sequence"/>
</dbReference>